<dbReference type="InterPro" id="IPR015422">
    <property type="entry name" value="PyrdxlP-dep_Trfase_small"/>
</dbReference>
<feature type="domain" description="Aminotransferase class I/classII large" evidence="5">
    <location>
        <begin position="32"/>
        <end position="382"/>
    </location>
</feature>
<dbReference type="PANTHER" id="PTHR42832">
    <property type="entry name" value="AMINO ACID AMINOTRANSFERASE"/>
    <property type="match status" value="1"/>
</dbReference>
<evidence type="ECO:0000313" key="6">
    <source>
        <dbReference type="EMBL" id="MEK9500552.1"/>
    </source>
</evidence>
<comment type="similarity">
    <text evidence="4">Belongs to the class-I pyridoxal-phosphate-dependent aminotransferase family.</text>
</comment>
<sequence>MTRTSGRLARLPGYPLADVPRIRRELAAAGVDVIDLGAGDADLAPPPAAVAALREAVGDPAFSRYPFQLGLPAFRAAVARFMARRFGVEVDPLHEVLPLIGSKEGITHLGLALLDPGDVVVLPDPGYQAYRGGAVLAGADPHPVALRPENDFLIPLDGLDPAIRDRIRMLVLNYPNNPTAAEAPPEYLRAAIAACAEWDATLVHDHAYSEIAFDGYRPPSILEFEGARERAIEFHSLSKTFNMTGWRLGWAVGNRDLIAALSRVKTFTDTGAFLAVQSAGAAALDDADGWVAGNVEVFRTRRDAAVEAFRAAGFEVRSPRATMYLWIPVPGGEPSEAFARRALVEEGVVVLPGASLGEGGEGFFRIALTSEPARLAEAARRLGRVARSD</sequence>
<dbReference type="Proteomes" id="UP001484239">
    <property type="component" value="Unassembled WGS sequence"/>
</dbReference>
<protein>
    <recommendedName>
        <fullName evidence="4">Aminotransferase</fullName>
        <ecNumber evidence="4">2.6.1.-</ecNumber>
    </recommendedName>
</protein>
<dbReference type="InterPro" id="IPR050881">
    <property type="entry name" value="LL-DAP_aminotransferase"/>
</dbReference>
<dbReference type="Pfam" id="PF00155">
    <property type="entry name" value="Aminotran_1_2"/>
    <property type="match status" value="1"/>
</dbReference>
<organism evidence="6 7">
    <name type="scientific">Gaopeijia maritima</name>
    <dbReference type="NCBI Taxonomy" id="3119007"/>
    <lineage>
        <taxon>Bacteria</taxon>
        <taxon>Pseudomonadati</taxon>
        <taxon>Gemmatimonadota</taxon>
        <taxon>Longimicrobiia</taxon>
        <taxon>Gaopeijiales</taxon>
        <taxon>Gaopeijiaceae</taxon>
        <taxon>Gaopeijia</taxon>
    </lineage>
</organism>
<dbReference type="PROSITE" id="PS00105">
    <property type="entry name" value="AA_TRANSFER_CLASS_1"/>
    <property type="match status" value="1"/>
</dbReference>
<dbReference type="EC" id="2.6.1.-" evidence="4"/>
<evidence type="ECO:0000256" key="3">
    <source>
        <dbReference type="ARBA" id="ARBA00022679"/>
    </source>
</evidence>
<dbReference type="Gene3D" id="3.90.1150.10">
    <property type="entry name" value="Aspartate Aminotransferase, domain 1"/>
    <property type="match status" value="1"/>
</dbReference>
<dbReference type="SUPFAM" id="SSF53383">
    <property type="entry name" value="PLP-dependent transferases"/>
    <property type="match status" value="1"/>
</dbReference>
<evidence type="ECO:0000259" key="5">
    <source>
        <dbReference type="Pfam" id="PF00155"/>
    </source>
</evidence>
<evidence type="ECO:0000256" key="1">
    <source>
        <dbReference type="ARBA" id="ARBA00001933"/>
    </source>
</evidence>
<dbReference type="InterPro" id="IPR004838">
    <property type="entry name" value="NHTrfase_class1_PyrdxlP-BS"/>
</dbReference>
<dbReference type="PANTHER" id="PTHR42832:SF3">
    <property type="entry name" value="L-GLUTAMINE--4-(METHYLSULFANYL)-2-OXOBUTANOATE AMINOTRANSFERASE"/>
    <property type="match status" value="1"/>
</dbReference>
<comment type="caution">
    <text evidence="6">The sequence shown here is derived from an EMBL/GenBank/DDBJ whole genome shotgun (WGS) entry which is preliminary data.</text>
</comment>
<gene>
    <name evidence="6" type="ORF">WI372_06155</name>
</gene>
<keyword evidence="7" id="KW-1185">Reference proteome</keyword>
<name>A0ABU9E760_9BACT</name>
<proteinExistence type="inferred from homology"/>
<accession>A0ABU9E760</accession>
<keyword evidence="3 4" id="KW-0808">Transferase</keyword>
<dbReference type="InterPro" id="IPR004839">
    <property type="entry name" value="Aminotransferase_I/II_large"/>
</dbReference>
<dbReference type="InterPro" id="IPR015421">
    <property type="entry name" value="PyrdxlP-dep_Trfase_major"/>
</dbReference>
<dbReference type="EMBL" id="JBBHLI010000002">
    <property type="protein sequence ID" value="MEK9500552.1"/>
    <property type="molecule type" value="Genomic_DNA"/>
</dbReference>
<dbReference type="InterPro" id="IPR015424">
    <property type="entry name" value="PyrdxlP-dep_Trfase"/>
</dbReference>
<keyword evidence="2 4" id="KW-0032">Aminotransferase</keyword>
<evidence type="ECO:0000256" key="2">
    <source>
        <dbReference type="ARBA" id="ARBA00022576"/>
    </source>
</evidence>
<reference evidence="6 7" key="1">
    <citation type="submission" date="2024-02" db="EMBL/GenBank/DDBJ databases">
        <title>A novel Gemmatimonadota bacterium.</title>
        <authorList>
            <person name="Du Z.-J."/>
            <person name="Ye Y.-Q."/>
        </authorList>
    </citation>
    <scope>NUCLEOTIDE SEQUENCE [LARGE SCALE GENOMIC DNA]</scope>
    <source>
        <strain evidence="6 7">DH-20</strain>
    </source>
</reference>
<evidence type="ECO:0000313" key="7">
    <source>
        <dbReference type="Proteomes" id="UP001484239"/>
    </source>
</evidence>
<dbReference type="GO" id="GO:0008483">
    <property type="term" value="F:transaminase activity"/>
    <property type="evidence" value="ECO:0007669"/>
    <property type="project" value="UniProtKB-KW"/>
</dbReference>
<dbReference type="RefSeq" id="WP_405274682.1">
    <property type="nucleotide sequence ID" value="NZ_CP144380.1"/>
</dbReference>
<dbReference type="Gene3D" id="3.40.640.10">
    <property type="entry name" value="Type I PLP-dependent aspartate aminotransferase-like (Major domain)"/>
    <property type="match status" value="1"/>
</dbReference>
<comment type="cofactor">
    <cofactor evidence="1 4">
        <name>pyridoxal 5'-phosphate</name>
        <dbReference type="ChEBI" id="CHEBI:597326"/>
    </cofactor>
</comment>
<dbReference type="CDD" id="cd00609">
    <property type="entry name" value="AAT_like"/>
    <property type="match status" value="1"/>
</dbReference>
<evidence type="ECO:0000256" key="4">
    <source>
        <dbReference type="RuleBase" id="RU000481"/>
    </source>
</evidence>